<organism evidence="1 2">
    <name type="scientific">Acropora cervicornis</name>
    <name type="common">Staghorn coral</name>
    <dbReference type="NCBI Taxonomy" id="6130"/>
    <lineage>
        <taxon>Eukaryota</taxon>
        <taxon>Metazoa</taxon>
        <taxon>Cnidaria</taxon>
        <taxon>Anthozoa</taxon>
        <taxon>Hexacorallia</taxon>
        <taxon>Scleractinia</taxon>
        <taxon>Astrocoeniina</taxon>
        <taxon>Acroporidae</taxon>
        <taxon>Acropora</taxon>
    </lineage>
</organism>
<evidence type="ECO:0000313" key="1">
    <source>
        <dbReference type="EMBL" id="KAK2554842.1"/>
    </source>
</evidence>
<comment type="caution">
    <text evidence="1">The sequence shown here is derived from an EMBL/GenBank/DDBJ whole genome shotgun (WGS) entry which is preliminary data.</text>
</comment>
<dbReference type="Proteomes" id="UP001249851">
    <property type="component" value="Unassembled WGS sequence"/>
</dbReference>
<dbReference type="AlphaFoldDB" id="A0AAD9Q4Y3"/>
<proteinExistence type="predicted"/>
<gene>
    <name evidence="1" type="ORF">P5673_023485</name>
</gene>
<accession>A0AAD9Q4Y3</accession>
<protein>
    <submittedName>
        <fullName evidence="1">Uncharacterized protein</fullName>
    </submittedName>
</protein>
<keyword evidence="2" id="KW-1185">Reference proteome</keyword>
<sequence length="138" mass="16345">MEWSEEESNLKPKRGKRLVSRDAPYKVLIEKAVEKWKSYNSNLYEEGEDYVLLVDNGQEALFLPGPRKEFFSLCHYQFKRITLYLCLAREFYHSQTAGLDCDAPDIEDEDYSSHKQRAGVSPRRKWTWFPKARTMKNV</sequence>
<reference evidence="1" key="2">
    <citation type="journal article" date="2023" name="Science">
        <title>Genomic signatures of disease resistance in endangered staghorn corals.</title>
        <authorList>
            <person name="Vollmer S.V."/>
            <person name="Selwyn J.D."/>
            <person name="Despard B.A."/>
            <person name="Roesel C.L."/>
        </authorList>
    </citation>
    <scope>NUCLEOTIDE SEQUENCE</scope>
    <source>
        <strain evidence="1">K2</strain>
    </source>
</reference>
<dbReference type="EMBL" id="JARQWQ010000066">
    <property type="protein sequence ID" value="KAK2554842.1"/>
    <property type="molecule type" value="Genomic_DNA"/>
</dbReference>
<reference evidence="1" key="1">
    <citation type="journal article" date="2023" name="G3 (Bethesda)">
        <title>Whole genome assembly and annotation of the endangered Caribbean coral Acropora cervicornis.</title>
        <authorList>
            <person name="Selwyn J.D."/>
            <person name="Vollmer S.V."/>
        </authorList>
    </citation>
    <scope>NUCLEOTIDE SEQUENCE</scope>
    <source>
        <strain evidence="1">K2</strain>
    </source>
</reference>
<evidence type="ECO:0000313" key="2">
    <source>
        <dbReference type="Proteomes" id="UP001249851"/>
    </source>
</evidence>
<name>A0AAD9Q4Y3_ACRCE</name>